<dbReference type="CDD" id="cd04056">
    <property type="entry name" value="Peptidases_S53"/>
    <property type="match status" value="1"/>
</dbReference>
<keyword evidence="1" id="KW-0645">Protease</keyword>
<keyword evidence="4" id="KW-0732">Signal</keyword>
<evidence type="ECO:0000256" key="3">
    <source>
        <dbReference type="ARBA" id="ARBA00022825"/>
    </source>
</evidence>
<dbReference type="SUPFAM" id="SSF52743">
    <property type="entry name" value="Subtilisin-like"/>
    <property type="match status" value="1"/>
</dbReference>
<dbReference type="InterPro" id="IPR030400">
    <property type="entry name" value="Sedolisin_dom"/>
</dbReference>
<accession>A0A8J3QZB2</accession>
<keyword evidence="2" id="KW-0378">Hydrolase</keyword>
<dbReference type="PANTHER" id="PTHR14218:SF15">
    <property type="entry name" value="TRIPEPTIDYL-PEPTIDASE 1"/>
    <property type="match status" value="1"/>
</dbReference>
<dbReference type="PROSITE" id="PS51695">
    <property type="entry name" value="SEDOLISIN"/>
    <property type="match status" value="1"/>
</dbReference>
<dbReference type="Gene3D" id="3.40.50.200">
    <property type="entry name" value="Peptidase S8/S53 domain"/>
    <property type="match status" value="1"/>
</dbReference>
<feature type="domain" description="Peptidase S53" evidence="5">
    <location>
        <begin position="67"/>
        <end position="431"/>
    </location>
</feature>
<protein>
    <recommendedName>
        <fullName evidence="5">Peptidase S53 domain-containing protein</fullName>
    </recommendedName>
</protein>
<name>A0A8J3QZB2_9ACTN</name>
<dbReference type="GO" id="GO:0006508">
    <property type="term" value="P:proteolysis"/>
    <property type="evidence" value="ECO:0007669"/>
    <property type="project" value="UniProtKB-KW"/>
</dbReference>
<sequence length="436" mass="44221">MNWITRHRTHTARPPVRRPRRWLAAAPLVACLAAAFPAAAATGGTATSSAAGTAINCAPPGVKLAPCYSPQAYELAYGVAPLLSQGIDGSGETVVVGPEPAAAPPSMDIRQDLAAFDNTFDLPPANLQVVNTIAQAATPYLAGDEEVTDTEMLHAIAPGATLDVVLVPHDVTASSASFAAAITQVIQAGVARHAAVVSISASVGEHFLTNAEVAQMHAALQQARDHDVTVVASSGDAGAISDAGPPKQVSLPASDPLVLGVGGTILDAARPSGTYLGEMAWNGGDDASGGGYSTLFPRPAYQDGVARTGVTRGVPDVAANADSATAMALEYSDGEFRPAPGTSAATPLWAGVITLADQEARQHLGFVNPAIYGIASGPAYHRAFHDVVTGDNSVLSPTGVIVGYNAGPGWDPVTGWGSLNAQYLVPLLAHPVGSGA</sequence>
<evidence type="ECO:0000259" key="5">
    <source>
        <dbReference type="PROSITE" id="PS51695"/>
    </source>
</evidence>
<proteinExistence type="predicted"/>
<organism evidence="6 7">
    <name type="scientific">Rugosimonospora africana</name>
    <dbReference type="NCBI Taxonomy" id="556532"/>
    <lineage>
        <taxon>Bacteria</taxon>
        <taxon>Bacillati</taxon>
        <taxon>Actinomycetota</taxon>
        <taxon>Actinomycetes</taxon>
        <taxon>Micromonosporales</taxon>
        <taxon>Micromonosporaceae</taxon>
        <taxon>Rugosimonospora</taxon>
    </lineage>
</organism>
<dbReference type="PANTHER" id="PTHR14218">
    <property type="entry name" value="PROTEASE S8 TRIPEPTIDYL PEPTIDASE I CLN2"/>
    <property type="match status" value="1"/>
</dbReference>
<evidence type="ECO:0000256" key="2">
    <source>
        <dbReference type="ARBA" id="ARBA00022801"/>
    </source>
</evidence>
<dbReference type="InterPro" id="IPR023828">
    <property type="entry name" value="Peptidase_S8_Ser-AS"/>
</dbReference>
<reference evidence="6" key="1">
    <citation type="submission" date="2021-01" db="EMBL/GenBank/DDBJ databases">
        <title>Whole genome shotgun sequence of Rugosimonospora africana NBRC 104875.</title>
        <authorList>
            <person name="Komaki H."/>
            <person name="Tamura T."/>
        </authorList>
    </citation>
    <scope>NUCLEOTIDE SEQUENCE</scope>
    <source>
        <strain evidence="6">NBRC 104875</strain>
    </source>
</reference>
<dbReference type="InterPro" id="IPR036852">
    <property type="entry name" value="Peptidase_S8/S53_dom_sf"/>
</dbReference>
<keyword evidence="3" id="KW-0720">Serine protease</keyword>
<dbReference type="PROSITE" id="PS00138">
    <property type="entry name" value="SUBTILASE_SER"/>
    <property type="match status" value="1"/>
</dbReference>
<evidence type="ECO:0000313" key="7">
    <source>
        <dbReference type="Proteomes" id="UP000642748"/>
    </source>
</evidence>
<dbReference type="InterPro" id="IPR000209">
    <property type="entry name" value="Peptidase_S8/S53_dom"/>
</dbReference>
<evidence type="ECO:0000256" key="1">
    <source>
        <dbReference type="ARBA" id="ARBA00022670"/>
    </source>
</evidence>
<dbReference type="EMBL" id="BONZ01000075">
    <property type="protein sequence ID" value="GIH18989.1"/>
    <property type="molecule type" value="Genomic_DNA"/>
</dbReference>
<evidence type="ECO:0000313" key="6">
    <source>
        <dbReference type="EMBL" id="GIH18989.1"/>
    </source>
</evidence>
<dbReference type="InterPro" id="IPR050819">
    <property type="entry name" value="Tripeptidyl-peptidase_I"/>
</dbReference>
<dbReference type="Proteomes" id="UP000642748">
    <property type="component" value="Unassembled WGS sequence"/>
</dbReference>
<comment type="caution">
    <text evidence="6">The sequence shown here is derived from an EMBL/GenBank/DDBJ whole genome shotgun (WGS) entry which is preliminary data.</text>
</comment>
<dbReference type="AlphaFoldDB" id="A0A8J3QZB2"/>
<dbReference type="GO" id="GO:0004252">
    <property type="term" value="F:serine-type endopeptidase activity"/>
    <property type="evidence" value="ECO:0007669"/>
    <property type="project" value="InterPro"/>
</dbReference>
<keyword evidence="7" id="KW-1185">Reference proteome</keyword>
<dbReference type="Pfam" id="PF00082">
    <property type="entry name" value="Peptidase_S8"/>
    <property type="match status" value="1"/>
</dbReference>
<feature type="chain" id="PRO_5035168208" description="Peptidase S53 domain-containing protein" evidence="4">
    <location>
        <begin position="41"/>
        <end position="436"/>
    </location>
</feature>
<dbReference type="GO" id="GO:0008240">
    <property type="term" value="F:tripeptidyl-peptidase activity"/>
    <property type="evidence" value="ECO:0007669"/>
    <property type="project" value="TreeGrafter"/>
</dbReference>
<gene>
    <name evidence="6" type="ORF">Raf01_71610</name>
</gene>
<feature type="signal peptide" evidence="4">
    <location>
        <begin position="1"/>
        <end position="40"/>
    </location>
</feature>
<evidence type="ECO:0000256" key="4">
    <source>
        <dbReference type="SAM" id="SignalP"/>
    </source>
</evidence>